<evidence type="ECO:0000313" key="2">
    <source>
        <dbReference type="Proteomes" id="UP001289615"/>
    </source>
</evidence>
<dbReference type="Proteomes" id="UP001289615">
    <property type="component" value="Unassembled WGS sequence"/>
</dbReference>
<reference evidence="1 2" key="1">
    <citation type="submission" date="2023-12" db="EMBL/GenBank/DDBJ databases">
        <title>Genome comparison identifies genes involved in endophytic behavior of Lysinibacillus irui and provides insights into its role as a plant-growth promoting bacterium.</title>
        <authorList>
            <person name="Hilario S."/>
            <person name="Matos I."/>
            <person name="Goncalves M.F.M."/>
            <person name="Pardo C.A."/>
            <person name="Santos M.J."/>
        </authorList>
    </citation>
    <scope>NUCLEOTIDE SEQUENCE [LARGE SCALE GENOMIC DNA]</scope>
    <source>
        <strain evidence="1 2">B3</strain>
    </source>
</reference>
<proteinExistence type="predicted"/>
<keyword evidence="2" id="KW-1185">Reference proteome</keyword>
<dbReference type="RefSeq" id="WP_322612183.1">
    <property type="nucleotide sequence ID" value="NZ_JAXLNX010000046.1"/>
</dbReference>
<dbReference type="EMBL" id="JAXUIA010000027">
    <property type="protein sequence ID" value="MEA0979228.1"/>
    <property type="molecule type" value="Genomic_DNA"/>
</dbReference>
<evidence type="ECO:0000313" key="1">
    <source>
        <dbReference type="EMBL" id="MEA0979228.1"/>
    </source>
</evidence>
<name>A0ABU5NT34_9BACI</name>
<organism evidence="1 2">
    <name type="scientific">Lysinibacillus irui</name>
    <dbReference type="NCBI Taxonomy" id="2998077"/>
    <lineage>
        <taxon>Bacteria</taxon>
        <taxon>Bacillati</taxon>
        <taxon>Bacillota</taxon>
        <taxon>Bacilli</taxon>
        <taxon>Bacillales</taxon>
        <taxon>Bacillaceae</taxon>
        <taxon>Lysinibacillus</taxon>
    </lineage>
</organism>
<protein>
    <submittedName>
        <fullName evidence="1">Uncharacterized protein</fullName>
    </submittedName>
</protein>
<accession>A0ABU5NT34</accession>
<sequence length="100" mass="11679">MVTKKNQERLKSINQKVNKLLNELVSDSPNALVNGQAIYNDMNWLIARIRQLEKLEAEHKRYRIALKEIAVQRRSIHGYVPVKNNYKMCEIANKALEDSE</sequence>
<gene>
    <name evidence="1" type="ORF">U6C28_23395</name>
</gene>
<comment type="caution">
    <text evidence="1">The sequence shown here is derived from an EMBL/GenBank/DDBJ whole genome shotgun (WGS) entry which is preliminary data.</text>
</comment>